<dbReference type="InterPro" id="IPR057670">
    <property type="entry name" value="SH3_retrovirus"/>
</dbReference>
<dbReference type="InterPro" id="IPR036875">
    <property type="entry name" value="Znf_CCHC_sf"/>
</dbReference>
<dbReference type="InterPro" id="IPR013103">
    <property type="entry name" value="RVT_2"/>
</dbReference>
<organism evidence="4 5">
    <name type="scientific">Rubus argutus</name>
    <name type="common">Southern blackberry</name>
    <dbReference type="NCBI Taxonomy" id="59490"/>
    <lineage>
        <taxon>Eukaryota</taxon>
        <taxon>Viridiplantae</taxon>
        <taxon>Streptophyta</taxon>
        <taxon>Embryophyta</taxon>
        <taxon>Tracheophyta</taxon>
        <taxon>Spermatophyta</taxon>
        <taxon>Magnoliopsida</taxon>
        <taxon>eudicotyledons</taxon>
        <taxon>Gunneridae</taxon>
        <taxon>Pentapetalae</taxon>
        <taxon>rosids</taxon>
        <taxon>fabids</taxon>
        <taxon>Rosales</taxon>
        <taxon>Rosaceae</taxon>
        <taxon>Rosoideae</taxon>
        <taxon>Rosoideae incertae sedis</taxon>
        <taxon>Rubus</taxon>
    </lineage>
</organism>
<gene>
    <name evidence="4" type="ORF">M0R45_015240</name>
</gene>
<name>A0AAW1XQ03_RUBAR</name>
<sequence>MTGDDGNVTGNDTGKGKAVAVPVVIPPSSTHGEKPEKFSGTNFKCWQQKMLFYLTTLNLAKFLKENAPATGSTTEAVAAVDAWHHADFLCKNYILNGLDNVLYNVYSPIKTAKTLWESLDKKYKTEDAGMKKYIISRFLDYKMVDSKTVLSQVEEFQLILHEMNAENLSVGETLQVGCIIEKLPPSWKDFKNYLKHKRKEMDLEGLIVRLRVEEDNRVSDKKSVASSMVFKAHVVEVGPKNKKRKHSGQSSQQGNSKKFKGKCFKCNKTGHRAMECHSGNRQGYKKAKVTEANMTEGEKLSIEIADMNLSAMVSEVNLVANTKEWWIDTGATRHVCCDKNMFSTYQEINHGEQLFMGNASTSTVQGIGNIVLKMTSGKELTLNNVLHVPDIRKNLVSGSLLVRNGFRAVFEANKVAIPDPKRIKIGPRTVDCIFLGYAVNSSAYRFLVHKSENPNVHVNTVIESRNAIFFEDIFPCKDKQERSSKKRTFDDDNCGHEESNQQSVQKELKVYTRRSKRFKMSEFLESDLITCLLESEPQNYREAMSSPEAPLWKEAINAEVESILQNHTWELVDLPPGNKPLGYKWIFKKKMKADGSIDKYKARLVAKGYKQKKA</sequence>
<keyword evidence="1" id="KW-0863">Zinc-finger</keyword>
<feature type="region of interest" description="Disordered" evidence="2">
    <location>
        <begin position="239"/>
        <end position="258"/>
    </location>
</feature>
<keyword evidence="5" id="KW-1185">Reference proteome</keyword>
<dbReference type="PANTHER" id="PTHR47592:SF27">
    <property type="entry name" value="OS08G0421700 PROTEIN"/>
    <property type="match status" value="1"/>
</dbReference>
<dbReference type="GO" id="GO:0003676">
    <property type="term" value="F:nucleic acid binding"/>
    <property type="evidence" value="ECO:0007669"/>
    <property type="project" value="InterPro"/>
</dbReference>
<feature type="domain" description="CCHC-type" evidence="3">
    <location>
        <begin position="262"/>
        <end position="276"/>
    </location>
</feature>
<dbReference type="Pfam" id="PF07727">
    <property type="entry name" value="RVT_2"/>
    <property type="match status" value="1"/>
</dbReference>
<evidence type="ECO:0000313" key="4">
    <source>
        <dbReference type="EMBL" id="KAK9938508.1"/>
    </source>
</evidence>
<evidence type="ECO:0000256" key="1">
    <source>
        <dbReference type="PROSITE-ProRule" id="PRU00047"/>
    </source>
</evidence>
<dbReference type="PROSITE" id="PS50158">
    <property type="entry name" value="ZF_CCHC"/>
    <property type="match status" value="1"/>
</dbReference>
<dbReference type="Pfam" id="PF14223">
    <property type="entry name" value="Retrotran_gag_2"/>
    <property type="match status" value="1"/>
</dbReference>
<dbReference type="SUPFAM" id="SSF57756">
    <property type="entry name" value="Retrovirus zinc finger-like domains"/>
    <property type="match status" value="1"/>
</dbReference>
<reference evidence="4 5" key="1">
    <citation type="journal article" date="2023" name="G3 (Bethesda)">
        <title>A chromosome-length genome assembly and annotation of blackberry (Rubus argutus, cv. 'Hillquist').</title>
        <authorList>
            <person name="Bruna T."/>
            <person name="Aryal R."/>
            <person name="Dudchenko O."/>
            <person name="Sargent D.J."/>
            <person name="Mead D."/>
            <person name="Buti M."/>
            <person name="Cavallini A."/>
            <person name="Hytonen T."/>
            <person name="Andres J."/>
            <person name="Pham M."/>
            <person name="Weisz D."/>
            <person name="Mascagni F."/>
            <person name="Usai G."/>
            <person name="Natali L."/>
            <person name="Bassil N."/>
            <person name="Fernandez G.E."/>
            <person name="Lomsadze A."/>
            <person name="Armour M."/>
            <person name="Olukolu B."/>
            <person name="Poorten T."/>
            <person name="Britton C."/>
            <person name="Davik J."/>
            <person name="Ashrafi H."/>
            <person name="Aiden E.L."/>
            <person name="Borodovsky M."/>
            <person name="Worthington M."/>
        </authorList>
    </citation>
    <scope>NUCLEOTIDE SEQUENCE [LARGE SCALE GENOMIC DNA]</scope>
    <source>
        <strain evidence="4">PI 553951</strain>
    </source>
</reference>
<proteinExistence type="predicted"/>
<comment type="caution">
    <text evidence="4">The sequence shown here is derived from an EMBL/GenBank/DDBJ whole genome shotgun (WGS) entry which is preliminary data.</text>
</comment>
<dbReference type="GO" id="GO:0008270">
    <property type="term" value="F:zinc ion binding"/>
    <property type="evidence" value="ECO:0007669"/>
    <property type="project" value="UniProtKB-KW"/>
</dbReference>
<evidence type="ECO:0000259" key="3">
    <source>
        <dbReference type="PROSITE" id="PS50158"/>
    </source>
</evidence>
<evidence type="ECO:0000256" key="2">
    <source>
        <dbReference type="SAM" id="MobiDB-lite"/>
    </source>
</evidence>
<dbReference type="AlphaFoldDB" id="A0AAW1XQ03"/>
<accession>A0AAW1XQ03</accession>
<dbReference type="InterPro" id="IPR054722">
    <property type="entry name" value="PolX-like_BBD"/>
</dbReference>
<keyword evidence="1" id="KW-0862">Zinc</keyword>
<dbReference type="InterPro" id="IPR001878">
    <property type="entry name" value="Znf_CCHC"/>
</dbReference>
<evidence type="ECO:0000313" key="5">
    <source>
        <dbReference type="Proteomes" id="UP001457282"/>
    </source>
</evidence>
<dbReference type="PANTHER" id="PTHR47592">
    <property type="entry name" value="PBF68 PROTEIN"/>
    <property type="match status" value="1"/>
</dbReference>
<dbReference type="Pfam" id="PF22936">
    <property type="entry name" value="Pol_BBD"/>
    <property type="match status" value="1"/>
</dbReference>
<dbReference type="SMART" id="SM00343">
    <property type="entry name" value="ZnF_C2HC"/>
    <property type="match status" value="1"/>
</dbReference>
<dbReference type="Proteomes" id="UP001457282">
    <property type="component" value="Unassembled WGS sequence"/>
</dbReference>
<dbReference type="EMBL" id="JBEDUW010000003">
    <property type="protein sequence ID" value="KAK9938508.1"/>
    <property type="molecule type" value="Genomic_DNA"/>
</dbReference>
<keyword evidence="1" id="KW-0479">Metal-binding</keyword>
<dbReference type="Pfam" id="PF25597">
    <property type="entry name" value="SH3_retrovirus"/>
    <property type="match status" value="1"/>
</dbReference>
<protein>
    <recommendedName>
        <fullName evidence="3">CCHC-type domain-containing protein</fullName>
    </recommendedName>
</protein>